<dbReference type="Gene3D" id="3.30.420.150">
    <property type="entry name" value="Exopolyphosphatase. Domain 2"/>
    <property type="match status" value="1"/>
</dbReference>
<reference evidence="2 3" key="1">
    <citation type="journal article" date="2010" name="Stand. Genomic Sci.">
        <title>Complete genome sequence of Denitrovibrio acetiphilus type strain (N2460).</title>
        <authorList>
            <person name="Kiss H."/>
            <person name="Lang E."/>
            <person name="Lapidus A."/>
            <person name="Copeland A."/>
            <person name="Nolan M."/>
            <person name="Glavina Del Rio T."/>
            <person name="Chen F."/>
            <person name="Lucas S."/>
            <person name="Tice H."/>
            <person name="Cheng J.F."/>
            <person name="Han C."/>
            <person name="Goodwin L."/>
            <person name="Pitluck S."/>
            <person name="Liolios K."/>
            <person name="Pati A."/>
            <person name="Ivanova N."/>
            <person name="Mavromatis K."/>
            <person name="Chen A."/>
            <person name="Palaniappan K."/>
            <person name="Land M."/>
            <person name="Hauser L."/>
            <person name="Chang Y.J."/>
            <person name="Jeffries C.D."/>
            <person name="Detter J.C."/>
            <person name="Brettin T."/>
            <person name="Spring S."/>
            <person name="Rohde M."/>
            <person name="Goker M."/>
            <person name="Woyke T."/>
            <person name="Bristow J."/>
            <person name="Eisen J.A."/>
            <person name="Markowitz V."/>
            <person name="Hugenholtz P."/>
            <person name="Kyrpides N.C."/>
            <person name="Klenk H.P."/>
        </authorList>
    </citation>
    <scope>NUCLEOTIDE SEQUENCE [LARGE SCALE GENOMIC DNA]</scope>
    <source>
        <strain evidence="3">DSM 12809 / NBRC 114555 / N2460</strain>
    </source>
</reference>
<dbReference type="OrthoDB" id="9807195at2"/>
<dbReference type="InterPro" id="IPR003695">
    <property type="entry name" value="Ppx_GppA_N"/>
</dbReference>
<protein>
    <submittedName>
        <fullName evidence="2">Ppx/GppA phosphatase</fullName>
    </submittedName>
</protein>
<dbReference type="HOGENOM" id="CLU_025908_1_2_0"/>
<gene>
    <name evidence="2" type="ordered locus">Dacet_1567</name>
</gene>
<dbReference type="GO" id="GO:0016462">
    <property type="term" value="F:pyrophosphatase activity"/>
    <property type="evidence" value="ECO:0007669"/>
    <property type="project" value="TreeGrafter"/>
</dbReference>
<dbReference type="KEGG" id="dap:Dacet_1567"/>
<dbReference type="eggNOG" id="COG0248">
    <property type="taxonomic scope" value="Bacteria"/>
</dbReference>
<dbReference type="SUPFAM" id="SSF53067">
    <property type="entry name" value="Actin-like ATPase domain"/>
    <property type="match status" value="2"/>
</dbReference>
<dbReference type="InterPro" id="IPR050273">
    <property type="entry name" value="GppA/Ppx_hydrolase"/>
</dbReference>
<dbReference type="PaxDb" id="522772-Dacet_1567"/>
<dbReference type="CDD" id="cd24054">
    <property type="entry name" value="ASKHA_NBD_AaPPX-GppA_MtPPX2-like"/>
    <property type="match status" value="1"/>
</dbReference>
<evidence type="ECO:0000313" key="2">
    <source>
        <dbReference type="EMBL" id="ADD68336.1"/>
    </source>
</evidence>
<proteinExistence type="predicted"/>
<dbReference type="Proteomes" id="UP000002012">
    <property type="component" value="Chromosome"/>
</dbReference>
<dbReference type="AlphaFoldDB" id="D4H8I7"/>
<dbReference type="EMBL" id="CP001968">
    <property type="protein sequence ID" value="ADD68336.1"/>
    <property type="molecule type" value="Genomic_DNA"/>
</dbReference>
<dbReference type="RefSeq" id="WP_013010850.1">
    <property type="nucleotide sequence ID" value="NC_013943.1"/>
</dbReference>
<sequence>MKVAAIDIGSNAVRLLIAEVEGRKIKETCYTKRYITKLGENINSQQLLSDTSIERTITALKDFVITINEHKVDRVHAVATSAVREAKNPELLTAGAKELGLRIEIIDGDTEAGLIYDGVTAGIDTEGKKVLMFDIGGGSTEFIYADPEKGRAGISIPMGVVKMAEMYNFKQVVNMEHMDRMRIPVFSLIDQVLKTLECKPDVLIGSAGTPTTLAAMDMQMTTYDQKKVNGYVIPIEKIKEHFDKLCSMTSEERLNVPGMEQGREEIIIPGILIAGELMNMIGIYDLQVSDYGLREGLAIAIANV</sequence>
<dbReference type="InterPro" id="IPR043129">
    <property type="entry name" value="ATPase_NBD"/>
</dbReference>
<organism evidence="2 3">
    <name type="scientific">Denitrovibrio acetiphilus (strain DSM 12809 / NBRC 114555 / N2460)</name>
    <dbReference type="NCBI Taxonomy" id="522772"/>
    <lineage>
        <taxon>Bacteria</taxon>
        <taxon>Pseudomonadati</taxon>
        <taxon>Deferribacterota</taxon>
        <taxon>Deferribacteres</taxon>
        <taxon>Deferribacterales</taxon>
        <taxon>Geovibrionaceae</taxon>
        <taxon>Denitrovibrio</taxon>
    </lineage>
</organism>
<dbReference type="Gene3D" id="3.30.420.40">
    <property type="match status" value="1"/>
</dbReference>
<evidence type="ECO:0000313" key="3">
    <source>
        <dbReference type="Proteomes" id="UP000002012"/>
    </source>
</evidence>
<dbReference type="PANTHER" id="PTHR30005">
    <property type="entry name" value="EXOPOLYPHOSPHATASE"/>
    <property type="match status" value="1"/>
</dbReference>
<evidence type="ECO:0000259" key="1">
    <source>
        <dbReference type="Pfam" id="PF02541"/>
    </source>
</evidence>
<dbReference type="PANTHER" id="PTHR30005:SF0">
    <property type="entry name" value="RETROGRADE REGULATION PROTEIN 2"/>
    <property type="match status" value="1"/>
</dbReference>
<dbReference type="Pfam" id="PF02541">
    <property type="entry name" value="Ppx-GppA"/>
    <property type="match status" value="1"/>
</dbReference>
<dbReference type="InParanoid" id="D4H8I7"/>
<feature type="domain" description="Ppx/GppA phosphatase N-terminal" evidence="1">
    <location>
        <begin position="30"/>
        <end position="299"/>
    </location>
</feature>
<accession>D4H8I7</accession>
<keyword evidence="3" id="KW-1185">Reference proteome</keyword>
<dbReference type="STRING" id="522772.Dacet_1567"/>
<name>D4H8I7_DENA2</name>